<gene>
    <name evidence="1" type="ORF">ENR15_24685</name>
</gene>
<proteinExistence type="predicted"/>
<sequence>MATTLKQIAQYLDQCRWRYSVDEAHSRILTGVAAECGEPFAVAIELHENGEYIQFYAPRLLCGVADHPHRELIFRTLLSLSWTCKMLRWEYDLIDGEVRAAIEFPLADTGLSEKQFYRCLNGLVELIDKVAMPRLQAVMTTGIDPGEVELGERLLLMLQESAPTGFVDAISQAATRRKKPKVVSI</sequence>
<comment type="caution">
    <text evidence="1">The sequence shown here is derived from an EMBL/GenBank/DDBJ whole genome shotgun (WGS) entry which is preliminary data.</text>
</comment>
<evidence type="ECO:0008006" key="2">
    <source>
        <dbReference type="Google" id="ProtNLM"/>
    </source>
</evidence>
<dbReference type="AlphaFoldDB" id="A0A7C3ZP29"/>
<evidence type="ECO:0000313" key="1">
    <source>
        <dbReference type="EMBL" id="HGG03745.1"/>
    </source>
</evidence>
<accession>A0A7C3ZP29</accession>
<dbReference type="EMBL" id="DSPX01000255">
    <property type="protein sequence ID" value="HGG03745.1"/>
    <property type="molecule type" value="Genomic_DNA"/>
</dbReference>
<name>A0A7C3ZP29_9CYAN</name>
<protein>
    <recommendedName>
        <fullName evidence="2">YbjN domain-containing protein</fullName>
    </recommendedName>
</protein>
<organism evidence="1">
    <name type="scientific">Planktothricoides sp. SpSt-374</name>
    <dbReference type="NCBI Taxonomy" id="2282167"/>
    <lineage>
        <taxon>Bacteria</taxon>
        <taxon>Bacillati</taxon>
        <taxon>Cyanobacteriota</taxon>
        <taxon>Cyanophyceae</taxon>
        <taxon>Oscillatoriophycideae</taxon>
        <taxon>Oscillatoriales</taxon>
        <taxon>Oscillatoriaceae</taxon>
        <taxon>Planktothricoides</taxon>
    </lineage>
</organism>
<reference evidence="1" key="1">
    <citation type="journal article" date="2020" name="mSystems">
        <title>Genome- and Community-Level Interaction Insights into Carbon Utilization and Element Cycling Functions of Hydrothermarchaeota in Hydrothermal Sediment.</title>
        <authorList>
            <person name="Zhou Z."/>
            <person name="Liu Y."/>
            <person name="Xu W."/>
            <person name="Pan J."/>
            <person name="Luo Z.H."/>
            <person name="Li M."/>
        </authorList>
    </citation>
    <scope>NUCLEOTIDE SEQUENCE [LARGE SCALE GENOMIC DNA]</scope>
    <source>
        <strain evidence="1">SpSt-374</strain>
    </source>
</reference>